<sequence length="284" mass="31533">MENPSRFNLSPADRLLLEEGRKSMISYTRYGFLLGATLSPLPLFRGEYAMNNLRKLPPLMDRVTQRPNPVVIRGRLVWIAQSILVTTVGSGFGTWLGFKLGLRSMERALSSLPGCRERVMDAFNMARNELEATPPVDSQGRTSPHNDGLVRDSSGGMRSSEDLAKSFQEQEDDYLLPRSSPVSTPSSSTTHPTQGMQESLGTSSSRWEELRRSPQTRPSTWQTIREQNSKQTPPSLGPTSPLDPSSSSNALSQSQDEFEKLLERERNLSAGITPASDRYSSSRP</sequence>
<keyword evidence="4" id="KW-1185">Reference proteome</keyword>
<feature type="compositionally biased region" description="Basic and acidic residues" evidence="1">
    <location>
        <begin position="257"/>
        <end position="267"/>
    </location>
</feature>
<feature type="transmembrane region" description="Helical" evidence="2">
    <location>
        <begin position="76"/>
        <end position="98"/>
    </location>
</feature>
<evidence type="ECO:0000256" key="1">
    <source>
        <dbReference type="SAM" id="MobiDB-lite"/>
    </source>
</evidence>
<reference evidence="3 4" key="1">
    <citation type="submission" date="2015-08" db="EMBL/GenBank/DDBJ databases">
        <title>Next Generation Sequencing and Analysis of the Genome of Puccinia sorghi L Schw, the Causal Agent of Maize Common Rust.</title>
        <authorList>
            <person name="Rochi L."/>
            <person name="Burguener G."/>
            <person name="Darino M."/>
            <person name="Turjanski A."/>
            <person name="Kreff E."/>
            <person name="Dieguez M.J."/>
            <person name="Sacco F."/>
        </authorList>
    </citation>
    <scope>NUCLEOTIDE SEQUENCE [LARGE SCALE GENOMIC DNA]</scope>
    <source>
        <strain evidence="3 4">RO10H11247</strain>
    </source>
</reference>
<proteinExistence type="predicted"/>
<dbReference type="OrthoDB" id="2506963at2759"/>
<keyword evidence="2" id="KW-1133">Transmembrane helix</keyword>
<feature type="compositionally biased region" description="Polar residues" evidence="1">
    <location>
        <begin position="213"/>
        <end position="232"/>
    </location>
</feature>
<keyword evidence="2" id="KW-0812">Transmembrane</keyword>
<feature type="compositionally biased region" description="Low complexity" evidence="1">
    <location>
        <begin position="233"/>
        <end position="254"/>
    </location>
</feature>
<protein>
    <submittedName>
        <fullName evidence="3">Uncharacterized protein</fullName>
    </submittedName>
</protein>
<dbReference type="VEuPathDB" id="FungiDB:VP01_354g3"/>
<keyword evidence="2" id="KW-0472">Membrane</keyword>
<comment type="caution">
    <text evidence="3">The sequence shown here is derived from an EMBL/GenBank/DDBJ whole genome shotgun (WGS) entry which is preliminary data.</text>
</comment>
<dbReference type="EMBL" id="LAVV01008557">
    <property type="protein sequence ID" value="KNZ52508.1"/>
    <property type="molecule type" value="Genomic_DNA"/>
</dbReference>
<name>A0A0L6UVF5_9BASI</name>
<evidence type="ECO:0000313" key="3">
    <source>
        <dbReference type="EMBL" id="KNZ52508.1"/>
    </source>
</evidence>
<evidence type="ECO:0000313" key="4">
    <source>
        <dbReference type="Proteomes" id="UP000037035"/>
    </source>
</evidence>
<dbReference type="Proteomes" id="UP000037035">
    <property type="component" value="Unassembled WGS sequence"/>
</dbReference>
<gene>
    <name evidence="3" type="ORF">VP01_354g3</name>
</gene>
<accession>A0A0L6UVF5</accession>
<feature type="compositionally biased region" description="Polar residues" evidence="1">
    <location>
        <begin position="194"/>
        <end position="205"/>
    </location>
</feature>
<feature type="region of interest" description="Disordered" evidence="1">
    <location>
        <begin position="132"/>
        <end position="284"/>
    </location>
</feature>
<organism evidence="3 4">
    <name type="scientific">Puccinia sorghi</name>
    <dbReference type="NCBI Taxonomy" id="27349"/>
    <lineage>
        <taxon>Eukaryota</taxon>
        <taxon>Fungi</taxon>
        <taxon>Dikarya</taxon>
        <taxon>Basidiomycota</taxon>
        <taxon>Pucciniomycotina</taxon>
        <taxon>Pucciniomycetes</taxon>
        <taxon>Pucciniales</taxon>
        <taxon>Pucciniaceae</taxon>
        <taxon>Puccinia</taxon>
    </lineage>
</organism>
<evidence type="ECO:0000256" key="2">
    <source>
        <dbReference type="SAM" id="Phobius"/>
    </source>
</evidence>
<feature type="compositionally biased region" description="Low complexity" evidence="1">
    <location>
        <begin position="177"/>
        <end position="193"/>
    </location>
</feature>
<dbReference type="AlphaFoldDB" id="A0A0L6UVF5"/>